<evidence type="ECO:0000313" key="4">
    <source>
        <dbReference type="Proteomes" id="UP000414233"/>
    </source>
</evidence>
<dbReference type="Pfam" id="PF03795">
    <property type="entry name" value="YCII"/>
    <property type="match status" value="1"/>
</dbReference>
<accession>A0A5E4U9V8</accession>
<evidence type="ECO:0000259" key="2">
    <source>
        <dbReference type="Pfam" id="PF03795"/>
    </source>
</evidence>
<proteinExistence type="inferred from homology"/>
<dbReference type="InterPro" id="IPR005545">
    <property type="entry name" value="YCII"/>
</dbReference>
<name>A0A5E4U9V8_9BURK</name>
<dbReference type="InterPro" id="IPR051807">
    <property type="entry name" value="Sec-metab_biosynth-assoc"/>
</dbReference>
<dbReference type="SUPFAM" id="SSF54909">
    <property type="entry name" value="Dimeric alpha+beta barrel"/>
    <property type="match status" value="1"/>
</dbReference>
<feature type="domain" description="YCII-related" evidence="2">
    <location>
        <begin position="1"/>
        <end position="87"/>
    </location>
</feature>
<protein>
    <recommendedName>
        <fullName evidence="2">YCII-related domain-containing protein</fullName>
    </recommendedName>
</protein>
<reference evidence="3 4" key="1">
    <citation type="submission" date="2019-08" db="EMBL/GenBank/DDBJ databases">
        <authorList>
            <person name="Peeters C."/>
        </authorList>
    </citation>
    <scope>NUCLEOTIDE SEQUENCE [LARGE SCALE GENOMIC DNA]</scope>
    <source>
        <strain evidence="3 4">LMG 30175</strain>
    </source>
</reference>
<dbReference type="Gene3D" id="3.30.70.1060">
    <property type="entry name" value="Dimeric alpha+beta barrel"/>
    <property type="match status" value="1"/>
</dbReference>
<keyword evidence="4" id="KW-1185">Reference proteome</keyword>
<dbReference type="Proteomes" id="UP000414233">
    <property type="component" value="Unassembled WGS sequence"/>
</dbReference>
<dbReference type="PANTHER" id="PTHR33606:SF3">
    <property type="entry name" value="PROTEIN YCII"/>
    <property type="match status" value="1"/>
</dbReference>
<dbReference type="EMBL" id="CABPRZ010000006">
    <property type="protein sequence ID" value="VVD95818.1"/>
    <property type="molecule type" value="Genomic_DNA"/>
</dbReference>
<comment type="similarity">
    <text evidence="1">Belongs to the YciI family.</text>
</comment>
<evidence type="ECO:0000256" key="1">
    <source>
        <dbReference type="ARBA" id="ARBA00007689"/>
    </source>
</evidence>
<dbReference type="InterPro" id="IPR011008">
    <property type="entry name" value="Dimeric_a/b-barrel"/>
</dbReference>
<dbReference type="PANTHER" id="PTHR33606">
    <property type="entry name" value="PROTEIN YCII"/>
    <property type="match status" value="1"/>
</dbReference>
<sequence>MHFVIYCLDNPATPTARDEHYPEHRAHLASAPLKLLVAGPLTEVAGEKRIGSMLLVEAENIAEAKAFAERDPFFVRRVWKDVQIHPFVKSTDNR</sequence>
<organism evidence="3 4">
    <name type="scientific">Pandoraea terrae</name>
    <dbReference type="NCBI Taxonomy" id="1537710"/>
    <lineage>
        <taxon>Bacteria</taxon>
        <taxon>Pseudomonadati</taxon>
        <taxon>Pseudomonadota</taxon>
        <taxon>Betaproteobacteria</taxon>
        <taxon>Burkholderiales</taxon>
        <taxon>Burkholderiaceae</taxon>
        <taxon>Pandoraea</taxon>
    </lineage>
</organism>
<dbReference type="AlphaFoldDB" id="A0A5E4U9V8"/>
<gene>
    <name evidence="3" type="ORF">PTE30175_01797</name>
</gene>
<dbReference type="RefSeq" id="WP_191628940.1">
    <property type="nucleotide sequence ID" value="NZ_CABPRZ010000006.1"/>
</dbReference>
<evidence type="ECO:0000313" key="3">
    <source>
        <dbReference type="EMBL" id="VVD95818.1"/>
    </source>
</evidence>